<dbReference type="GO" id="GO:0004842">
    <property type="term" value="F:ubiquitin-protein transferase activity"/>
    <property type="evidence" value="ECO:0007669"/>
    <property type="project" value="InterPro"/>
</dbReference>
<name>A0A553R9Z5_9TELE</name>
<feature type="compositionally biased region" description="Polar residues" evidence="1">
    <location>
        <begin position="142"/>
        <end position="151"/>
    </location>
</feature>
<dbReference type="GO" id="GO:0005730">
    <property type="term" value="C:nucleolus"/>
    <property type="evidence" value="ECO:0007669"/>
    <property type="project" value="TreeGrafter"/>
</dbReference>
<evidence type="ECO:0000313" key="3">
    <source>
        <dbReference type="Proteomes" id="UP000316079"/>
    </source>
</evidence>
<dbReference type="GO" id="GO:0005829">
    <property type="term" value="C:cytosol"/>
    <property type="evidence" value="ECO:0007669"/>
    <property type="project" value="TreeGrafter"/>
</dbReference>
<evidence type="ECO:0000256" key="1">
    <source>
        <dbReference type="SAM" id="MobiDB-lite"/>
    </source>
</evidence>
<dbReference type="GO" id="GO:0016887">
    <property type="term" value="F:ATP hydrolysis activity"/>
    <property type="evidence" value="ECO:0007669"/>
    <property type="project" value="InterPro"/>
</dbReference>
<proteinExistence type="predicted"/>
<feature type="compositionally biased region" description="Polar residues" evidence="1">
    <location>
        <begin position="103"/>
        <end position="119"/>
    </location>
</feature>
<feature type="compositionally biased region" description="Polar residues" evidence="1">
    <location>
        <begin position="14"/>
        <end position="26"/>
    </location>
</feature>
<keyword evidence="3" id="KW-1185">Reference proteome</keyword>
<dbReference type="GO" id="GO:2000051">
    <property type="term" value="P:negative regulation of non-canonical Wnt signaling pathway"/>
    <property type="evidence" value="ECO:0007669"/>
    <property type="project" value="TreeGrafter"/>
</dbReference>
<dbReference type="GO" id="GO:0006511">
    <property type="term" value="P:ubiquitin-dependent protein catabolic process"/>
    <property type="evidence" value="ECO:0007669"/>
    <property type="project" value="TreeGrafter"/>
</dbReference>
<feature type="compositionally biased region" description="Basic and acidic residues" evidence="1">
    <location>
        <begin position="48"/>
        <end position="66"/>
    </location>
</feature>
<dbReference type="Proteomes" id="UP000316079">
    <property type="component" value="Unassembled WGS sequence"/>
</dbReference>
<reference evidence="2 3" key="1">
    <citation type="journal article" date="2019" name="Sci. Data">
        <title>Hybrid genome assembly and annotation of Danionella translucida.</title>
        <authorList>
            <person name="Kadobianskyi M."/>
            <person name="Schulze L."/>
            <person name="Schuelke M."/>
            <person name="Judkewitz B."/>
        </authorList>
    </citation>
    <scope>NUCLEOTIDE SEQUENCE [LARGE SCALE GENOMIC DNA]</scope>
    <source>
        <strain evidence="2 3">Bolton</strain>
    </source>
</reference>
<comment type="caution">
    <text evidence="2">The sequence shown here is derived from an EMBL/GenBank/DDBJ whole genome shotgun (WGS) entry which is preliminary data.</text>
</comment>
<dbReference type="InterPro" id="IPR031248">
    <property type="entry name" value="RNF213"/>
</dbReference>
<evidence type="ECO:0000313" key="2">
    <source>
        <dbReference type="EMBL" id="TRY99007.1"/>
    </source>
</evidence>
<organism evidence="2 3">
    <name type="scientific">Danionella cerebrum</name>
    <dbReference type="NCBI Taxonomy" id="2873325"/>
    <lineage>
        <taxon>Eukaryota</taxon>
        <taxon>Metazoa</taxon>
        <taxon>Chordata</taxon>
        <taxon>Craniata</taxon>
        <taxon>Vertebrata</taxon>
        <taxon>Euteleostomi</taxon>
        <taxon>Actinopterygii</taxon>
        <taxon>Neopterygii</taxon>
        <taxon>Teleostei</taxon>
        <taxon>Ostariophysi</taxon>
        <taxon>Cypriniformes</taxon>
        <taxon>Danionidae</taxon>
        <taxon>Danioninae</taxon>
        <taxon>Danionella</taxon>
    </lineage>
</organism>
<sequence>MPRASPGKAESEPLSKQAQTLTSPGDSQAEIVGIAETREGSPPPKISVENDKMEVQAEDPEFKQEERNEETDEGVEKKKRKIAALSETEASTKSSDESRDKNTNNLKVENTKHSQQSPFLKTGTDESKSYAAVAAKEKAQPSKVQRNQESTTEIERFLEPPSSSSLFKFAALVFKSACKVAQLLTHYTIMVLSLQLLLKIADILHETNSECGEELKQELSSKIKSIQEDFSKWRNGLLSSRPMLSSGFRFSKEIQISDVDKIAVYFLETPAKAIQGSHPRIQSCFLEMCGAAIKNQCQIRKEGDLLRCIFKNTISWPVMSSIIVESAARFGENHESRLLDPQSAINFLLSQDEWSQWNLDGDANRVVTQSQLFLGWLIRTLCEGNIPMGNLKNVLKHKTLFQRLFNQYKNNKNQENISISVSELLSQREKDMNALEQQKEYITNVINMVGKISDVINDGLATFKEVDQALMWTAGKGEGDRLKKELSLMASLLKSSIPDESWAERRLIQIQKYRLIYQAAESAENDADIDRLASFETAIMGYGPLLYSLPKDAGFEVFMDCTKPVWDTLDKDEKLLEKLVDSTRWLDWLKGLRETHGSVEQSSLSLTTAINTGGVYHVGWPEDFNKKVSRQV</sequence>
<feature type="region of interest" description="Disordered" evidence="1">
    <location>
        <begin position="1"/>
        <end position="156"/>
    </location>
</feature>
<gene>
    <name evidence="2" type="ORF">DNTS_034817</name>
</gene>
<protein>
    <submittedName>
        <fullName evidence="2">Uncharacterized protein</fullName>
    </submittedName>
</protein>
<dbReference type="OrthoDB" id="2423195at2759"/>
<dbReference type="PANTHER" id="PTHR22605:SF21">
    <property type="entry name" value="E3 UBIQUITIN-PROTEIN LIGASE RNF213-BETA"/>
    <property type="match status" value="1"/>
</dbReference>
<dbReference type="AlphaFoldDB" id="A0A553R9Z5"/>
<dbReference type="EMBL" id="SRMA01025120">
    <property type="protein sequence ID" value="TRY99007.1"/>
    <property type="molecule type" value="Genomic_DNA"/>
</dbReference>
<dbReference type="GO" id="GO:0016020">
    <property type="term" value="C:membrane"/>
    <property type="evidence" value="ECO:0007669"/>
    <property type="project" value="TreeGrafter"/>
</dbReference>
<dbReference type="GO" id="GO:0002040">
    <property type="term" value="P:sprouting angiogenesis"/>
    <property type="evidence" value="ECO:0007669"/>
    <property type="project" value="TreeGrafter"/>
</dbReference>
<dbReference type="STRING" id="623744.A0A553R9Z5"/>
<accession>A0A553R9Z5</accession>
<dbReference type="PANTHER" id="PTHR22605">
    <property type="entry name" value="RZ-TYPE DOMAIN-CONTAINING PROTEIN"/>
    <property type="match status" value="1"/>
</dbReference>